<evidence type="ECO:0000259" key="5">
    <source>
        <dbReference type="PROSITE" id="PS50234"/>
    </source>
</evidence>
<evidence type="ECO:0000313" key="7">
    <source>
        <dbReference type="Proteomes" id="UP000070263"/>
    </source>
</evidence>
<dbReference type="AlphaFoldDB" id="A0A133VMM3"/>
<evidence type="ECO:0000256" key="3">
    <source>
        <dbReference type="ARBA" id="ARBA00022729"/>
    </source>
</evidence>
<keyword evidence="2" id="KW-0964">Secreted</keyword>
<dbReference type="InterPro" id="IPR036465">
    <property type="entry name" value="vWFA_dom_sf"/>
</dbReference>
<dbReference type="PANTHER" id="PTHR47763">
    <property type="entry name" value="ALPHA-PROTEIN KINASE VWKA"/>
    <property type="match status" value="1"/>
</dbReference>
<sequence length="564" mass="61220">MEVKNKKMNTKILYSVLFVGFAIMMGVAGSIAIFSDTERSEGNTFQAGALDLKIDLVSSTASYTDEVFEWGEKDLAEGDLFFNWFDIKPGDNGEATISVHVENNPALLWISFENLEDYEMGQTEPETKVDDTPGDPGLNNGELSENLLFTVWIDDGNNKLDPGETVVCEGTPAEEETIGPAYIENCCTYYLGIKWWVPKEVGNRIQTDSLQGSIVFYAEQARNNSALADAITPPCPGEGPSEECPGCPYGDVTESENIKILSVDKSGFPTISTFVRVNTEAGTAGDLVDDFDLCEEGKRPLDLNVSFTSGTSADIVFVFDDTGSMEEEIGGMKNALSSFVDKIENAGIDARYALVSFKDTVNLDQNFTDNKEVIQSAVNLLSASGGGDGREDDFDAIAAATRDKTPNTGGSLSAYRPDAQRVIIDITDAPAQVDNENACNNRAYITDYTMDEVEALLEGYTFIAISPILSESPYFSDPCYSDGDKQILAKNVGGSWFELPTTSSEEFVNTLVEEVGGLLTTTYTLTFTSCYPDEDGTVREILVVVDDPVGGMLFKTTSYTAPPP</sequence>
<dbReference type="InterPro" id="IPR002035">
    <property type="entry name" value="VWF_A"/>
</dbReference>
<dbReference type="NCBIfam" id="TIGR04088">
    <property type="entry name" value="cognate_SipW"/>
    <property type="match status" value="1"/>
</dbReference>
<dbReference type="InterPro" id="IPR052969">
    <property type="entry name" value="Thr-specific_kinase-like"/>
</dbReference>
<keyword evidence="3" id="KW-0732">Signal</keyword>
<dbReference type="CDD" id="cd00198">
    <property type="entry name" value="vWFA"/>
    <property type="match status" value="1"/>
</dbReference>
<organism evidence="6 7">
    <name type="scientific">candidate division MSBL1 archaeon SCGC-AAA382A20</name>
    <dbReference type="NCBI Taxonomy" id="1698280"/>
    <lineage>
        <taxon>Archaea</taxon>
        <taxon>Methanobacteriati</taxon>
        <taxon>Methanobacteriota</taxon>
        <taxon>candidate division MSBL1</taxon>
    </lineage>
</organism>
<evidence type="ECO:0000256" key="2">
    <source>
        <dbReference type="ARBA" id="ARBA00022525"/>
    </source>
</evidence>
<evidence type="ECO:0000313" key="6">
    <source>
        <dbReference type="EMBL" id="KXB07653.1"/>
    </source>
</evidence>
<keyword evidence="7" id="KW-1185">Reference proteome</keyword>
<reference evidence="6 7" key="1">
    <citation type="journal article" date="2016" name="Sci. Rep.">
        <title>Metabolic traits of an uncultured archaeal lineage -MSBL1- from brine pools of the Red Sea.</title>
        <authorList>
            <person name="Mwirichia R."/>
            <person name="Alam I."/>
            <person name="Rashid M."/>
            <person name="Vinu M."/>
            <person name="Ba-Alawi W."/>
            <person name="Anthony Kamau A."/>
            <person name="Kamanda Ngugi D."/>
            <person name="Goker M."/>
            <person name="Klenk H.P."/>
            <person name="Bajic V."/>
            <person name="Stingl U."/>
        </authorList>
    </citation>
    <scope>NUCLEOTIDE SEQUENCE [LARGE SCALE GENOMIC DNA]</scope>
    <source>
        <strain evidence="6">SCGC-AAA382A20</strain>
    </source>
</reference>
<comment type="caution">
    <text evidence="6">The sequence shown here is derived from an EMBL/GenBank/DDBJ whole genome shotgun (WGS) entry which is preliminary data.</text>
</comment>
<evidence type="ECO:0000256" key="1">
    <source>
        <dbReference type="ARBA" id="ARBA00004613"/>
    </source>
</evidence>
<feature type="transmembrane region" description="Helical" evidence="4">
    <location>
        <begin position="12"/>
        <end position="34"/>
    </location>
</feature>
<dbReference type="PROSITE" id="PS50234">
    <property type="entry name" value="VWFA"/>
    <property type="match status" value="1"/>
</dbReference>
<dbReference type="Gene3D" id="3.40.50.410">
    <property type="entry name" value="von Willebrand factor, type A domain"/>
    <property type="match status" value="1"/>
</dbReference>
<keyword evidence="4" id="KW-0472">Membrane</keyword>
<dbReference type="Pfam" id="PF25106">
    <property type="entry name" value="VWA_4"/>
    <property type="match status" value="1"/>
</dbReference>
<dbReference type="Proteomes" id="UP000070263">
    <property type="component" value="Unassembled WGS sequence"/>
</dbReference>
<evidence type="ECO:0000256" key="4">
    <source>
        <dbReference type="SAM" id="Phobius"/>
    </source>
</evidence>
<accession>A0A133VMM3</accession>
<dbReference type="EMBL" id="LHYE01000003">
    <property type="protein sequence ID" value="KXB07653.1"/>
    <property type="molecule type" value="Genomic_DNA"/>
</dbReference>
<dbReference type="InterPro" id="IPR056861">
    <property type="entry name" value="HMCN1-like_VWA"/>
</dbReference>
<name>A0A133VMM3_9EURY</name>
<dbReference type="SUPFAM" id="SSF53300">
    <property type="entry name" value="vWA-like"/>
    <property type="match status" value="1"/>
</dbReference>
<comment type="subcellular location">
    <subcellularLocation>
        <location evidence="1">Secreted</location>
    </subcellularLocation>
</comment>
<protein>
    <recommendedName>
        <fullName evidence="5">VWFA domain-containing protein</fullName>
    </recommendedName>
</protein>
<keyword evidence="4" id="KW-0812">Transmembrane</keyword>
<keyword evidence="4" id="KW-1133">Transmembrane helix</keyword>
<proteinExistence type="predicted"/>
<gene>
    <name evidence="6" type="ORF">AKJ51_00455</name>
</gene>
<dbReference type="InterPro" id="IPR023833">
    <property type="entry name" value="Signal_pept_SipW-depend-type"/>
</dbReference>
<feature type="domain" description="VWFA" evidence="5">
    <location>
        <begin position="314"/>
        <end position="515"/>
    </location>
</feature>